<dbReference type="PANTHER" id="PTHR47861:SF3">
    <property type="entry name" value="FKBP-TYPE PEPTIDYL-PROLYL CIS-TRANS ISOMERASE SLYD"/>
    <property type="match status" value="1"/>
</dbReference>
<dbReference type="GO" id="GO:0005737">
    <property type="term" value="C:cytoplasm"/>
    <property type="evidence" value="ECO:0007669"/>
    <property type="project" value="UniProtKB-SubCell"/>
</dbReference>
<evidence type="ECO:0000256" key="9">
    <source>
        <dbReference type="PROSITE-ProRule" id="PRU00277"/>
    </source>
</evidence>
<comment type="catalytic activity">
    <reaction evidence="1 9 10">
        <text>[protein]-peptidylproline (omega=180) = [protein]-peptidylproline (omega=0)</text>
        <dbReference type="Rhea" id="RHEA:16237"/>
        <dbReference type="Rhea" id="RHEA-COMP:10747"/>
        <dbReference type="Rhea" id="RHEA-COMP:10748"/>
        <dbReference type="ChEBI" id="CHEBI:83833"/>
        <dbReference type="ChEBI" id="CHEBI:83834"/>
        <dbReference type="EC" id="5.2.1.8"/>
    </reaction>
</comment>
<keyword evidence="4" id="KW-0963">Cytoplasm</keyword>
<dbReference type="AlphaFoldDB" id="A0A6S6TZD2"/>
<dbReference type="InterPro" id="IPR046357">
    <property type="entry name" value="PPIase_dom_sf"/>
</dbReference>
<evidence type="ECO:0000256" key="2">
    <source>
        <dbReference type="ARBA" id="ARBA00004496"/>
    </source>
</evidence>
<evidence type="ECO:0000256" key="10">
    <source>
        <dbReference type="RuleBase" id="RU003915"/>
    </source>
</evidence>
<dbReference type="PROSITE" id="PS50059">
    <property type="entry name" value="FKBP_PPIASE"/>
    <property type="match status" value="1"/>
</dbReference>
<evidence type="ECO:0000256" key="6">
    <source>
        <dbReference type="ARBA" id="ARBA00023186"/>
    </source>
</evidence>
<dbReference type="Gene3D" id="3.10.50.40">
    <property type="match status" value="1"/>
</dbReference>
<feature type="domain" description="PPIase FKBP-type" evidence="11">
    <location>
        <begin position="6"/>
        <end position="82"/>
    </location>
</feature>
<dbReference type="GO" id="GO:0003755">
    <property type="term" value="F:peptidyl-prolyl cis-trans isomerase activity"/>
    <property type="evidence" value="ECO:0007669"/>
    <property type="project" value="UniProtKB-UniRule"/>
</dbReference>
<gene>
    <name evidence="12" type="ORF">HELGO_WM6055</name>
</gene>
<dbReference type="SUPFAM" id="SSF54534">
    <property type="entry name" value="FKBP-like"/>
    <property type="match status" value="1"/>
</dbReference>
<comment type="function">
    <text evidence="8">Also involved in hydrogenase metallocenter assembly, probably by participating in the nickel insertion step. This function in hydrogenase biosynthesis requires chaperone activity and the presence of the metal-binding domain, but not PPIase activity.</text>
</comment>
<evidence type="ECO:0000256" key="8">
    <source>
        <dbReference type="ARBA" id="ARBA00037071"/>
    </source>
</evidence>
<protein>
    <recommendedName>
        <fullName evidence="10">Peptidyl-prolyl cis-trans isomerase</fullName>
        <ecNumber evidence="10">5.2.1.8</ecNumber>
    </recommendedName>
</protein>
<keyword evidence="6" id="KW-0143">Chaperone</keyword>
<organism evidence="12">
    <name type="scientific">uncultured Thiotrichaceae bacterium</name>
    <dbReference type="NCBI Taxonomy" id="298394"/>
    <lineage>
        <taxon>Bacteria</taxon>
        <taxon>Pseudomonadati</taxon>
        <taxon>Pseudomonadota</taxon>
        <taxon>Gammaproteobacteria</taxon>
        <taxon>Thiotrichales</taxon>
        <taxon>Thiotrichaceae</taxon>
        <taxon>environmental samples</taxon>
    </lineage>
</organism>
<dbReference type="GO" id="GO:0042026">
    <property type="term" value="P:protein refolding"/>
    <property type="evidence" value="ECO:0007669"/>
    <property type="project" value="UniProtKB-ARBA"/>
</dbReference>
<comment type="subcellular location">
    <subcellularLocation>
        <location evidence="2">Cytoplasm</location>
    </subcellularLocation>
</comment>
<evidence type="ECO:0000256" key="7">
    <source>
        <dbReference type="ARBA" id="ARBA00023235"/>
    </source>
</evidence>
<proteinExistence type="inferred from homology"/>
<evidence type="ECO:0000256" key="4">
    <source>
        <dbReference type="ARBA" id="ARBA00022490"/>
    </source>
</evidence>
<sequence length="167" mass="18101">MNIESNKAVTLSYTLKNDEGTILDKADANEPFVYLHGNHGIIPGLEKTLEGKTKGDAFTVSIEPAEAYGEYNEDMKQEVPKDMFGDMDDSQLFPGAQFHAETNQGMQVISIAAVGEETVTIDGNHPMAGMNLNFEGTVDDIRDATEEELAHGHVHTAGGCGHDHSHD</sequence>
<dbReference type="InterPro" id="IPR001179">
    <property type="entry name" value="PPIase_FKBP_dom"/>
</dbReference>
<keyword evidence="5 9" id="KW-0697">Rotamase</keyword>
<evidence type="ECO:0000313" key="12">
    <source>
        <dbReference type="EMBL" id="CAA6821398.1"/>
    </source>
</evidence>
<evidence type="ECO:0000256" key="5">
    <source>
        <dbReference type="ARBA" id="ARBA00023110"/>
    </source>
</evidence>
<name>A0A6S6TZD2_9GAMM</name>
<evidence type="ECO:0000256" key="1">
    <source>
        <dbReference type="ARBA" id="ARBA00000971"/>
    </source>
</evidence>
<comment type="similarity">
    <text evidence="3 10">Belongs to the FKBP-type PPIase family.</text>
</comment>
<dbReference type="EMBL" id="CACVAY010000103">
    <property type="protein sequence ID" value="CAA6821398.1"/>
    <property type="molecule type" value="Genomic_DNA"/>
</dbReference>
<keyword evidence="7 9" id="KW-0413">Isomerase</keyword>
<dbReference type="PANTHER" id="PTHR47861">
    <property type="entry name" value="FKBP-TYPE PEPTIDYL-PROLYL CIS-TRANS ISOMERASE SLYD"/>
    <property type="match status" value="1"/>
</dbReference>
<accession>A0A6S6TZD2</accession>
<reference evidence="12" key="1">
    <citation type="submission" date="2020-01" db="EMBL/GenBank/DDBJ databases">
        <authorList>
            <person name="Meier V. D."/>
            <person name="Meier V D."/>
        </authorList>
    </citation>
    <scope>NUCLEOTIDE SEQUENCE</scope>
    <source>
        <strain evidence="12">HLG_WM_MAG_07</strain>
    </source>
</reference>
<dbReference type="EC" id="5.2.1.8" evidence="10"/>
<dbReference type="Pfam" id="PF00254">
    <property type="entry name" value="FKBP_C"/>
    <property type="match status" value="1"/>
</dbReference>
<evidence type="ECO:0000256" key="3">
    <source>
        <dbReference type="ARBA" id="ARBA00006577"/>
    </source>
</evidence>
<evidence type="ECO:0000259" key="11">
    <source>
        <dbReference type="PROSITE" id="PS50059"/>
    </source>
</evidence>